<dbReference type="Proteomes" id="UP001222282">
    <property type="component" value="Chromosome"/>
</dbReference>
<evidence type="ECO:0000313" key="1">
    <source>
        <dbReference type="EMBL" id="WDR35320.1"/>
    </source>
</evidence>
<name>A0ABY7Z760_9PSED</name>
<sequence>MGDVVADARAKALVSFMEAAKELGIDLFALAEQAERDVMKNYDGGQALYIINEIRIAQVEVVGRGKKDASVGLAV</sequence>
<reference evidence="1 2" key="1">
    <citation type="submission" date="2022-07" db="EMBL/GenBank/DDBJ databases">
        <authorList>
            <person name="Abrouk D."/>
            <person name="Moenne-Loccoz Y."/>
            <person name="Todorovic I."/>
            <person name="Raicevic V."/>
            <person name="Jovicic-Petrovic J."/>
        </authorList>
    </citation>
    <scope>NUCLEOTIDE SEQUENCE [LARGE SCALE GENOMIC DNA]</scope>
    <source>
        <strain evidence="2">IT-P374</strain>
    </source>
</reference>
<proteinExistence type="predicted"/>
<organism evidence="1 2">
    <name type="scientific">Pseudomonas serboccidentalis</name>
    <dbReference type="NCBI Taxonomy" id="2964670"/>
    <lineage>
        <taxon>Bacteria</taxon>
        <taxon>Pseudomonadati</taxon>
        <taxon>Pseudomonadota</taxon>
        <taxon>Gammaproteobacteria</taxon>
        <taxon>Pseudomonadales</taxon>
        <taxon>Pseudomonadaceae</taxon>
        <taxon>Pseudomonas</taxon>
    </lineage>
</organism>
<protein>
    <submittedName>
        <fullName evidence="1">Uncharacterized protein</fullName>
    </submittedName>
</protein>
<dbReference type="RefSeq" id="WP_215500287.1">
    <property type="nucleotide sequence ID" value="NZ_CP101655.1"/>
</dbReference>
<gene>
    <name evidence="1" type="ORF">NN484_22935</name>
</gene>
<evidence type="ECO:0000313" key="2">
    <source>
        <dbReference type="Proteomes" id="UP001222282"/>
    </source>
</evidence>
<dbReference type="EMBL" id="CP101655">
    <property type="protein sequence ID" value="WDR35320.1"/>
    <property type="molecule type" value="Genomic_DNA"/>
</dbReference>
<keyword evidence="2" id="KW-1185">Reference proteome</keyword>
<accession>A0ABY7Z760</accession>